<evidence type="ECO:0000313" key="3">
    <source>
        <dbReference type="Proteomes" id="UP000324194"/>
    </source>
</evidence>
<feature type="region of interest" description="Disordered" evidence="1">
    <location>
        <begin position="197"/>
        <end position="217"/>
    </location>
</feature>
<dbReference type="Proteomes" id="UP000324194">
    <property type="component" value="Chromosome 1"/>
</dbReference>
<reference evidence="2 3" key="1">
    <citation type="submission" date="2019-08" db="EMBL/GenBank/DDBJ databases">
        <authorList>
            <person name="Guy L."/>
        </authorList>
    </citation>
    <scope>NUCLEOTIDE SEQUENCE [LARGE SCALE GENOMIC DNA]</scope>
    <source>
        <strain evidence="2 3">SGT-108</strain>
    </source>
</reference>
<name>A0A5E4PEV2_9COXI</name>
<organism evidence="2 3">
    <name type="scientific">Aquicella siphonis</name>
    <dbReference type="NCBI Taxonomy" id="254247"/>
    <lineage>
        <taxon>Bacteria</taxon>
        <taxon>Pseudomonadati</taxon>
        <taxon>Pseudomonadota</taxon>
        <taxon>Gammaproteobacteria</taxon>
        <taxon>Legionellales</taxon>
        <taxon>Coxiellaceae</taxon>
        <taxon>Aquicella</taxon>
    </lineage>
</organism>
<dbReference type="KEGG" id="asip:AQUSIP_08000"/>
<evidence type="ECO:0000256" key="1">
    <source>
        <dbReference type="SAM" id="MobiDB-lite"/>
    </source>
</evidence>
<dbReference type="OrthoDB" id="5653595at2"/>
<protein>
    <submittedName>
        <fullName evidence="2">Uncharacterized protein</fullName>
    </submittedName>
</protein>
<gene>
    <name evidence="2" type="ORF">AQUSIP_08000</name>
</gene>
<sequence length="225" mass="25396">MKTIIVSFGTNAALKISYPDQDDAKIESIIALISKNTLAVHLFVSLLAKMHALTVIFTDKSMTSKGTWFPETRKIRIRNGLSVEESLQTLIFECCNAYNPRFADLKSNAFQTADDYAKYIEEGEHWSYTMAYKIYLHGILHAAWPKPADVSKFEAALSKKTWMEKAKTKCSFYNGASSHFEIYTTYFNNKHPTAPKANDHLMARDPSNDHDQSDGLANIKIAGQK</sequence>
<dbReference type="RefSeq" id="WP_148338810.1">
    <property type="nucleotide sequence ID" value="NZ_LR699119.1"/>
</dbReference>
<dbReference type="AlphaFoldDB" id="A0A5E4PEV2"/>
<keyword evidence="3" id="KW-1185">Reference proteome</keyword>
<feature type="compositionally biased region" description="Basic and acidic residues" evidence="1">
    <location>
        <begin position="197"/>
        <end position="213"/>
    </location>
</feature>
<dbReference type="EMBL" id="LR699119">
    <property type="protein sequence ID" value="VVC75510.1"/>
    <property type="molecule type" value="Genomic_DNA"/>
</dbReference>
<evidence type="ECO:0000313" key="2">
    <source>
        <dbReference type="EMBL" id="VVC75510.1"/>
    </source>
</evidence>
<proteinExistence type="predicted"/>
<accession>A0A5E4PEV2</accession>